<evidence type="ECO:0000256" key="5">
    <source>
        <dbReference type="ARBA" id="ARBA00023163"/>
    </source>
</evidence>
<dbReference type="Pfam" id="PF08281">
    <property type="entry name" value="Sigma70_r4_2"/>
    <property type="match status" value="1"/>
</dbReference>
<dbReference type="Proteomes" id="UP000676386">
    <property type="component" value="Unassembled WGS sequence"/>
</dbReference>
<dbReference type="InterPro" id="IPR013324">
    <property type="entry name" value="RNA_pol_sigma_r3/r4-like"/>
</dbReference>
<dbReference type="SUPFAM" id="SSF88946">
    <property type="entry name" value="Sigma2 domain of RNA polymerase sigma factors"/>
    <property type="match status" value="1"/>
</dbReference>
<evidence type="ECO:0000259" key="7">
    <source>
        <dbReference type="Pfam" id="PF04542"/>
    </source>
</evidence>
<dbReference type="InterPro" id="IPR013249">
    <property type="entry name" value="RNA_pol_sigma70_r4_t2"/>
</dbReference>
<dbReference type="Gene3D" id="1.10.10.10">
    <property type="entry name" value="Winged helix-like DNA-binding domain superfamily/Winged helix DNA-binding domain"/>
    <property type="match status" value="1"/>
</dbReference>
<keyword evidence="5 6" id="KW-0804">Transcription</keyword>
<name>A0ABS5IXC9_9BACT</name>
<dbReference type="RefSeq" id="WP_211972729.1">
    <property type="nucleotide sequence ID" value="NZ_CBFHAM010000001.1"/>
</dbReference>
<keyword evidence="2 6" id="KW-0805">Transcription regulation</keyword>
<dbReference type="EMBL" id="JAGTXB010000004">
    <property type="protein sequence ID" value="MBS0027623.1"/>
    <property type="molecule type" value="Genomic_DNA"/>
</dbReference>
<dbReference type="PANTHER" id="PTHR43133:SF46">
    <property type="entry name" value="RNA POLYMERASE SIGMA-70 FACTOR ECF SUBFAMILY"/>
    <property type="match status" value="1"/>
</dbReference>
<dbReference type="PROSITE" id="PS01063">
    <property type="entry name" value="SIGMA70_ECF"/>
    <property type="match status" value="1"/>
</dbReference>
<comment type="caution">
    <text evidence="9">The sequence shown here is derived from an EMBL/GenBank/DDBJ whole genome shotgun (WGS) entry which is preliminary data.</text>
</comment>
<evidence type="ECO:0000313" key="10">
    <source>
        <dbReference type="Proteomes" id="UP000676386"/>
    </source>
</evidence>
<reference evidence="9 10" key="1">
    <citation type="submission" date="2021-04" db="EMBL/GenBank/DDBJ databases">
        <title>Chitinophaga sp. nov., isolated from the rhizosphere soil.</title>
        <authorList>
            <person name="He S."/>
        </authorList>
    </citation>
    <scope>NUCLEOTIDE SEQUENCE [LARGE SCALE GENOMIC DNA]</scope>
    <source>
        <strain evidence="9 10">2R12</strain>
    </source>
</reference>
<keyword evidence="10" id="KW-1185">Reference proteome</keyword>
<protein>
    <recommendedName>
        <fullName evidence="6">RNA polymerase sigma factor</fullName>
    </recommendedName>
</protein>
<dbReference type="InterPro" id="IPR007627">
    <property type="entry name" value="RNA_pol_sigma70_r2"/>
</dbReference>
<evidence type="ECO:0000259" key="8">
    <source>
        <dbReference type="Pfam" id="PF08281"/>
    </source>
</evidence>
<feature type="domain" description="RNA polymerase sigma factor 70 region 4 type 2" evidence="8">
    <location>
        <begin position="123"/>
        <end position="174"/>
    </location>
</feature>
<evidence type="ECO:0000256" key="3">
    <source>
        <dbReference type="ARBA" id="ARBA00023082"/>
    </source>
</evidence>
<evidence type="ECO:0000256" key="4">
    <source>
        <dbReference type="ARBA" id="ARBA00023125"/>
    </source>
</evidence>
<sequence>MESVNDYSEQALLAMVASGNELAFLKLFNLHKSKVYSVLLTITRSPECAEELLQDVFIIIWKRREYLLQIDCFESYLFIIARNKSYKALKKAAMERKKAALLRPEELHHNDTMESIFASEYQQLLHQAVNGLSPQQKQVYQLVKIEGLSREESARVMHIHPETVKAHLAKAVKAIRAYCKASFKMFFIF</sequence>
<dbReference type="InterPro" id="IPR000838">
    <property type="entry name" value="RNA_pol_sigma70_ECF_CS"/>
</dbReference>
<dbReference type="InterPro" id="IPR039425">
    <property type="entry name" value="RNA_pol_sigma-70-like"/>
</dbReference>
<dbReference type="InterPro" id="IPR013325">
    <property type="entry name" value="RNA_pol_sigma_r2"/>
</dbReference>
<proteinExistence type="inferred from homology"/>
<dbReference type="InterPro" id="IPR014284">
    <property type="entry name" value="RNA_pol_sigma-70_dom"/>
</dbReference>
<dbReference type="PANTHER" id="PTHR43133">
    <property type="entry name" value="RNA POLYMERASE ECF-TYPE SIGMA FACTO"/>
    <property type="match status" value="1"/>
</dbReference>
<dbReference type="Gene3D" id="1.10.1740.10">
    <property type="match status" value="1"/>
</dbReference>
<dbReference type="NCBIfam" id="TIGR02937">
    <property type="entry name" value="sigma70-ECF"/>
    <property type="match status" value="1"/>
</dbReference>
<dbReference type="Pfam" id="PF04542">
    <property type="entry name" value="Sigma70_r2"/>
    <property type="match status" value="1"/>
</dbReference>
<evidence type="ECO:0000313" key="9">
    <source>
        <dbReference type="EMBL" id="MBS0027623.1"/>
    </source>
</evidence>
<comment type="similarity">
    <text evidence="1 6">Belongs to the sigma-70 factor family. ECF subfamily.</text>
</comment>
<keyword evidence="3 6" id="KW-0731">Sigma factor</keyword>
<feature type="domain" description="RNA polymerase sigma-70 region 2" evidence="7">
    <location>
        <begin position="27"/>
        <end position="92"/>
    </location>
</feature>
<accession>A0ABS5IXC9</accession>
<dbReference type="CDD" id="cd06171">
    <property type="entry name" value="Sigma70_r4"/>
    <property type="match status" value="1"/>
</dbReference>
<evidence type="ECO:0000256" key="6">
    <source>
        <dbReference type="RuleBase" id="RU000716"/>
    </source>
</evidence>
<dbReference type="SUPFAM" id="SSF88659">
    <property type="entry name" value="Sigma3 and sigma4 domains of RNA polymerase sigma factors"/>
    <property type="match status" value="1"/>
</dbReference>
<gene>
    <name evidence="9" type="ORF">KE626_09915</name>
</gene>
<keyword evidence="4 6" id="KW-0238">DNA-binding</keyword>
<evidence type="ECO:0000256" key="1">
    <source>
        <dbReference type="ARBA" id="ARBA00010641"/>
    </source>
</evidence>
<organism evidence="9 10">
    <name type="scientific">Chitinophaga hostae</name>
    <dbReference type="NCBI Taxonomy" id="2831022"/>
    <lineage>
        <taxon>Bacteria</taxon>
        <taxon>Pseudomonadati</taxon>
        <taxon>Bacteroidota</taxon>
        <taxon>Chitinophagia</taxon>
        <taxon>Chitinophagales</taxon>
        <taxon>Chitinophagaceae</taxon>
        <taxon>Chitinophaga</taxon>
    </lineage>
</organism>
<evidence type="ECO:0000256" key="2">
    <source>
        <dbReference type="ARBA" id="ARBA00023015"/>
    </source>
</evidence>
<dbReference type="InterPro" id="IPR036388">
    <property type="entry name" value="WH-like_DNA-bd_sf"/>
</dbReference>